<dbReference type="Proteomes" id="UP000235371">
    <property type="component" value="Unassembled WGS sequence"/>
</dbReference>
<dbReference type="RefSeq" id="XP_024741713.1">
    <property type="nucleotide sequence ID" value="XM_024873972.1"/>
</dbReference>
<sequence length="275" mass="31367">MRLLNVKTLKLEWFHNADVAPSYAILSHRWEDDEVLFEDPESVVHVHPSQAIKPNGWSKVLGCCKIAEQFGISYVWIDTCCIDTSSSSELSESLNSMFAWYQCATLCIAYLSDVTQIWGNDSEDPTAGHPRHSAWFRRGWTLQELLAPNDVLFYQGDWSFLGIRSELADELHKITGIEKTILQRNGLEKLHSLSVAARISWAADRETTRPEDRAYSLLGIFGVNMPILYGEGEQNAFFRLQVMIFQTFSDHSIFAWKALFLPWDTQLVASALLRC</sequence>
<evidence type="ECO:0000313" key="3">
    <source>
        <dbReference type="Proteomes" id="UP000235371"/>
    </source>
</evidence>
<evidence type="ECO:0000313" key="2">
    <source>
        <dbReference type="EMBL" id="PMD64809.1"/>
    </source>
</evidence>
<dbReference type="PANTHER" id="PTHR10622:SF12">
    <property type="entry name" value="HET DOMAIN-CONTAINING PROTEIN"/>
    <property type="match status" value="1"/>
</dbReference>
<accession>A0A2J6TP68</accession>
<proteinExistence type="predicted"/>
<dbReference type="InterPro" id="IPR010730">
    <property type="entry name" value="HET"/>
</dbReference>
<keyword evidence="3" id="KW-1185">Reference proteome</keyword>
<feature type="domain" description="Heterokaryon incompatibility" evidence="1">
    <location>
        <begin position="23"/>
        <end position="114"/>
    </location>
</feature>
<gene>
    <name evidence="2" type="ORF">K444DRAFT_519641</name>
</gene>
<dbReference type="OrthoDB" id="20872at2759"/>
<dbReference type="EMBL" id="KZ613747">
    <property type="protein sequence ID" value="PMD64809.1"/>
    <property type="molecule type" value="Genomic_DNA"/>
</dbReference>
<dbReference type="Pfam" id="PF06985">
    <property type="entry name" value="HET"/>
    <property type="match status" value="1"/>
</dbReference>
<protein>
    <submittedName>
        <fullName evidence="2">HET-domain-containing protein</fullName>
    </submittedName>
</protein>
<dbReference type="GeneID" id="36582052"/>
<reference evidence="2 3" key="1">
    <citation type="submission" date="2016-04" db="EMBL/GenBank/DDBJ databases">
        <title>A degradative enzymes factory behind the ericoid mycorrhizal symbiosis.</title>
        <authorList>
            <consortium name="DOE Joint Genome Institute"/>
            <person name="Martino E."/>
            <person name="Morin E."/>
            <person name="Grelet G."/>
            <person name="Kuo A."/>
            <person name="Kohler A."/>
            <person name="Daghino S."/>
            <person name="Barry K."/>
            <person name="Choi C."/>
            <person name="Cichocki N."/>
            <person name="Clum A."/>
            <person name="Copeland A."/>
            <person name="Hainaut M."/>
            <person name="Haridas S."/>
            <person name="Labutti K."/>
            <person name="Lindquist E."/>
            <person name="Lipzen A."/>
            <person name="Khouja H.-R."/>
            <person name="Murat C."/>
            <person name="Ohm R."/>
            <person name="Olson A."/>
            <person name="Spatafora J."/>
            <person name="Veneault-Fourrey C."/>
            <person name="Henrissat B."/>
            <person name="Grigoriev I."/>
            <person name="Martin F."/>
            <person name="Perotto S."/>
        </authorList>
    </citation>
    <scope>NUCLEOTIDE SEQUENCE [LARGE SCALE GENOMIC DNA]</scope>
    <source>
        <strain evidence="2 3">E</strain>
    </source>
</reference>
<dbReference type="PANTHER" id="PTHR10622">
    <property type="entry name" value="HET DOMAIN-CONTAINING PROTEIN"/>
    <property type="match status" value="1"/>
</dbReference>
<name>A0A2J6TP68_9HELO</name>
<evidence type="ECO:0000259" key="1">
    <source>
        <dbReference type="Pfam" id="PF06985"/>
    </source>
</evidence>
<organism evidence="2 3">
    <name type="scientific">Hyaloscypha bicolor E</name>
    <dbReference type="NCBI Taxonomy" id="1095630"/>
    <lineage>
        <taxon>Eukaryota</taxon>
        <taxon>Fungi</taxon>
        <taxon>Dikarya</taxon>
        <taxon>Ascomycota</taxon>
        <taxon>Pezizomycotina</taxon>
        <taxon>Leotiomycetes</taxon>
        <taxon>Helotiales</taxon>
        <taxon>Hyaloscyphaceae</taxon>
        <taxon>Hyaloscypha</taxon>
        <taxon>Hyaloscypha bicolor</taxon>
    </lineage>
</organism>
<dbReference type="InParanoid" id="A0A2J6TP68"/>
<dbReference type="AlphaFoldDB" id="A0A2J6TP68"/>